<proteinExistence type="predicted"/>
<protein>
    <submittedName>
        <fullName evidence="1">Uncharacterized protein</fullName>
    </submittedName>
</protein>
<name>A0A645C255_9ZZZZ</name>
<dbReference type="AlphaFoldDB" id="A0A645C255"/>
<organism evidence="1">
    <name type="scientific">bioreactor metagenome</name>
    <dbReference type="NCBI Taxonomy" id="1076179"/>
    <lineage>
        <taxon>unclassified sequences</taxon>
        <taxon>metagenomes</taxon>
        <taxon>ecological metagenomes</taxon>
    </lineage>
</organism>
<reference evidence="1" key="1">
    <citation type="submission" date="2019-08" db="EMBL/GenBank/DDBJ databases">
        <authorList>
            <person name="Kucharzyk K."/>
            <person name="Murdoch R.W."/>
            <person name="Higgins S."/>
            <person name="Loffler F."/>
        </authorList>
    </citation>
    <scope>NUCLEOTIDE SEQUENCE</scope>
</reference>
<comment type="caution">
    <text evidence="1">The sequence shown here is derived from an EMBL/GenBank/DDBJ whole genome shotgun (WGS) entry which is preliminary data.</text>
</comment>
<sequence length="168" mass="17871">MMHCVRFCSSFATAVSGPPAICTPNPKRTAATIRGSMALRLHSSGKSGFVKKFTIISPTATVFVSPAVSAYVPVTTGNIRTTTYMSTAAIAAVVRKVTMVVPMIFPARFKFCMLAMAELMETKTIGTTTQNMALMKRVPSGSSLFAPGQTAPTAQPPMMAMSIDRINP</sequence>
<dbReference type="EMBL" id="VSSQ01024370">
    <property type="protein sequence ID" value="MPM71850.1"/>
    <property type="molecule type" value="Genomic_DNA"/>
</dbReference>
<gene>
    <name evidence="1" type="ORF">SDC9_118821</name>
</gene>
<evidence type="ECO:0000313" key="1">
    <source>
        <dbReference type="EMBL" id="MPM71850.1"/>
    </source>
</evidence>
<accession>A0A645C255</accession>